<keyword evidence="6" id="KW-1185">Reference proteome</keyword>
<dbReference type="PROSITE" id="PS01124">
    <property type="entry name" value="HTH_ARAC_FAMILY_2"/>
    <property type="match status" value="1"/>
</dbReference>
<protein>
    <submittedName>
        <fullName evidence="5">AraC-type DNA-binding protein</fullName>
    </submittedName>
</protein>
<evidence type="ECO:0000313" key="5">
    <source>
        <dbReference type="EMBL" id="SHJ82728.1"/>
    </source>
</evidence>
<keyword evidence="1" id="KW-0805">Transcription regulation</keyword>
<dbReference type="AlphaFoldDB" id="A0A1M6MH13"/>
<dbReference type="Pfam" id="PF02311">
    <property type="entry name" value="AraC_binding"/>
    <property type="match status" value="1"/>
</dbReference>
<evidence type="ECO:0000259" key="4">
    <source>
        <dbReference type="PROSITE" id="PS01124"/>
    </source>
</evidence>
<keyword evidence="2 5" id="KW-0238">DNA-binding</keyword>
<dbReference type="InterPro" id="IPR018060">
    <property type="entry name" value="HTH_AraC"/>
</dbReference>
<evidence type="ECO:0000256" key="2">
    <source>
        <dbReference type="ARBA" id="ARBA00023125"/>
    </source>
</evidence>
<dbReference type="Gene3D" id="2.60.120.10">
    <property type="entry name" value="Jelly Rolls"/>
    <property type="match status" value="1"/>
</dbReference>
<dbReference type="STRING" id="1121476.SAMN02745751_03470"/>
<dbReference type="InterPro" id="IPR003313">
    <property type="entry name" value="AraC-bd"/>
</dbReference>
<dbReference type="InterPro" id="IPR020449">
    <property type="entry name" value="Tscrpt_reg_AraC-type_HTH"/>
</dbReference>
<dbReference type="EMBL" id="FQZL01000042">
    <property type="protein sequence ID" value="SHJ82728.1"/>
    <property type="molecule type" value="Genomic_DNA"/>
</dbReference>
<proteinExistence type="predicted"/>
<keyword evidence="3" id="KW-0804">Transcription</keyword>
<feature type="domain" description="HTH araC/xylS-type" evidence="4">
    <location>
        <begin position="162"/>
        <end position="259"/>
    </location>
</feature>
<dbReference type="GO" id="GO:0043565">
    <property type="term" value="F:sequence-specific DNA binding"/>
    <property type="evidence" value="ECO:0007669"/>
    <property type="project" value="InterPro"/>
</dbReference>
<dbReference type="PROSITE" id="PS00041">
    <property type="entry name" value="HTH_ARAC_FAMILY_1"/>
    <property type="match status" value="1"/>
</dbReference>
<dbReference type="SUPFAM" id="SSF46689">
    <property type="entry name" value="Homeodomain-like"/>
    <property type="match status" value="2"/>
</dbReference>
<dbReference type="GO" id="GO:0003700">
    <property type="term" value="F:DNA-binding transcription factor activity"/>
    <property type="evidence" value="ECO:0007669"/>
    <property type="project" value="InterPro"/>
</dbReference>
<dbReference type="SMART" id="SM00342">
    <property type="entry name" value="HTH_ARAC"/>
    <property type="match status" value="1"/>
</dbReference>
<dbReference type="InterPro" id="IPR018062">
    <property type="entry name" value="HTH_AraC-typ_CS"/>
</dbReference>
<dbReference type="SUPFAM" id="SSF51215">
    <property type="entry name" value="Regulatory protein AraC"/>
    <property type="match status" value="1"/>
</dbReference>
<dbReference type="InterPro" id="IPR009057">
    <property type="entry name" value="Homeodomain-like_sf"/>
</dbReference>
<dbReference type="PRINTS" id="PR00032">
    <property type="entry name" value="HTHARAC"/>
</dbReference>
<dbReference type="PANTHER" id="PTHR43280">
    <property type="entry name" value="ARAC-FAMILY TRANSCRIPTIONAL REGULATOR"/>
    <property type="match status" value="1"/>
</dbReference>
<dbReference type="InterPro" id="IPR037923">
    <property type="entry name" value="HTH-like"/>
</dbReference>
<sequence length="266" mass="30676">MENNKVKSSSIYDMLEVKVNDSHPHAYKPHLHSELSIGIIDKGKTRLTINDMDYELCEGEAVIIMPYVVHNCQPLDINNWAFTMIYLDDSFRDELTASIGNDLKIGITKLGTKEFKLIKNLANTLKSENDDFIKEIEIIDCINEIIESIEVKVYSDMDSIIEQIRCYIKDNFLASLSLDELSKSFDMNKFKLIRRFKKIYDSTPSAYQLQLKVDYAKQLMKHEKDLVAISLKAGFYDQAHFSKEFKKATGITPRQYALSEGISMMR</sequence>
<dbReference type="OrthoDB" id="183331at2"/>
<accession>A0A1M6MH13</accession>
<dbReference type="Pfam" id="PF12833">
    <property type="entry name" value="HTH_18"/>
    <property type="match status" value="1"/>
</dbReference>
<name>A0A1M6MH13_9FIRM</name>
<evidence type="ECO:0000256" key="1">
    <source>
        <dbReference type="ARBA" id="ARBA00023015"/>
    </source>
</evidence>
<dbReference type="PANTHER" id="PTHR43280:SF28">
    <property type="entry name" value="HTH-TYPE TRANSCRIPTIONAL ACTIVATOR RHAS"/>
    <property type="match status" value="1"/>
</dbReference>
<dbReference type="InterPro" id="IPR014710">
    <property type="entry name" value="RmlC-like_jellyroll"/>
</dbReference>
<organism evidence="5 6">
    <name type="scientific">Dethiosulfatibacter aminovorans DSM 17477</name>
    <dbReference type="NCBI Taxonomy" id="1121476"/>
    <lineage>
        <taxon>Bacteria</taxon>
        <taxon>Bacillati</taxon>
        <taxon>Bacillota</taxon>
        <taxon>Tissierellia</taxon>
        <taxon>Dethiosulfatibacter</taxon>
    </lineage>
</organism>
<dbReference type="RefSeq" id="WP_073050819.1">
    <property type="nucleotide sequence ID" value="NZ_FQZL01000042.1"/>
</dbReference>
<dbReference type="Proteomes" id="UP000184052">
    <property type="component" value="Unassembled WGS sequence"/>
</dbReference>
<gene>
    <name evidence="5" type="ORF">SAMN02745751_03470</name>
</gene>
<evidence type="ECO:0000313" key="6">
    <source>
        <dbReference type="Proteomes" id="UP000184052"/>
    </source>
</evidence>
<reference evidence="5 6" key="1">
    <citation type="submission" date="2016-11" db="EMBL/GenBank/DDBJ databases">
        <authorList>
            <person name="Jaros S."/>
            <person name="Januszkiewicz K."/>
            <person name="Wedrychowicz H."/>
        </authorList>
    </citation>
    <scope>NUCLEOTIDE SEQUENCE [LARGE SCALE GENOMIC DNA]</scope>
    <source>
        <strain evidence="5 6">DSM 17477</strain>
    </source>
</reference>
<dbReference type="Gene3D" id="1.10.10.60">
    <property type="entry name" value="Homeodomain-like"/>
    <property type="match status" value="1"/>
</dbReference>
<evidence type="ECO:0000256" key="3">
    <source>
        <dbReference type="ARBA" id="ARBA00023163"/>
    </source>
</evidence>